<dbReference type="STRING" id="498211.CJA_3688"/>
<keyword evidence="4" id="KW-1185">Reference proteome</keyword>
<dbReference type="EMBL" id="CP000934">
    <property type="protein sequence ID" value="ACE83924.1"/>
    <property type="molecule type" value="Genomic_DNA"/>
</dbReference>
<dbReference type="AlphaFoldDB" id="B3PHU5"/>
<feature type="compositionally biased region" description="Polar residues" evidence="1">
    <location>
        <begin position="1"/>
        <end position="21"/>
    </location>
</feature>
<evidence type="ECO:0000313" key="3">
    <source>
        <dbReference type="EMBL" id="ACE83924.1"/>
    </source>
</evidence>
<proteinExistence type="predicted"/>
<feature type="compositionally biased region" description="Polar residues" evidence="1">
    <location>
        <begin position="30"/>
        <end position="50"/>
    </location>
</feature>
<dbReference type="KEGG" id="cja:CJA_3688"/>
<feature type="region of interest" description="Disordered" evidence="1">
    <location>
        <begin position="1"/>
        <end position="108"/>
    </location>
</feature>
<evidence type="ECO:0000313" key="4">
    <source>
        <dbReference type="Proteomes" id="UP000001036"/>
    </source>
</evidence>
<organism evidence="3 4">
    <name type="scientific">Cellvibrio japonicus (strain Ueda107)</name>
    <name type="common">Pseudomonas fluorescens subsp. cellulosa</name>
    <dbReference type="NCBI Taxonomy" id="498211"/>
    <lineage>
        <taxon>Bacteria</taxon>
        <taxon>Pseudomonadati</taxon>
        <taxon>Pseudomonadota</taxon>
        <taxon>Gammaproteobacteria</taxon>
        <taxon>Cellvibrionales</taxon>
        <taxon>Cellvibrionaceae</taxon>
        <taxon>Cellvibrio</taxon>
    </lineage>
</organism>
<name>B3PHU5_CELJU</name>
<dbReference type="Pfam" id="PF13699">
    <property type="entry name" value="eCIS_core"/>
    <property type="match status" value="1"/>
</dbReference>
<accession>B3PHU5</accession>
<evidence type="ECO:0000259" key="2">
    <source>
        <dbReference type="Pfam" id="PF13699"/>
    </source>
</evidence>
<evidence type="ECO:0000256" key="1">
    <source>
        <dbReference type="SAM" id="MobiDB-lite"/>
    </source>
</evidence>
<gene>
    <name evidence="3" type="ordered locus">CJA_3688</name>
</gene>
<dbReference type="eggNOG" id="COG3177">
    <property type="taxonomic scope" value="Bacteria"/>
</dbReference>
<reference evidence="3 4" key="1">
    <citation type="journal article" date="2008" name="J. Bacteriol.">
        <title>Insights into plant cell wall degradation from the genome sequence of the soil bacterium Cellvibrio japonicus.</title>
        <authorList>
            <person name="Deboy R.T."/>
            <person name="Mongodin E.F."/>
            <person name="Fouts D.E."/>
            <person name="Tailford L.E."/>
            <person name="Khouri H."/>
            <person name="Emerson J.B."/>
            <person name="Mohamoud Y."/>
            <person name="Watkins K."/>
            <person name="Henrissat B."/>
            <person name="Gilbert H.J."/>
            <person name="Nelson K.E."/>
        </authorList>
    </citation>
    <scope>NUCLEOTIDE SEQUENCE [LARGE SCALE GENOMIC DNA]</scope>
    <source>
        <strain evidence="3 4">Ueda107</strain>
    </source>
</reference>
<sequence>MSHTHQTRSQETSRSHNTGSKVISPKFADQRSSTLAQLKQQAMMGSTTAQRADIPELEEETPAQGKFVAQRAEADGLEEEPEPAQLKPTHSPPPIQRAEKPNNTGLPNQLKAGIESLSGMSMDHVKVHYNSDKPAQLNAHAYAQGSDIHVAPGQEQHLPHEAWHVVQQAQGRVKPTMQMKTGVPVNDDVGLEHEADVMGAKAMNITSNSTPGTTQLYVIPTASNNVLQGAFTGVPLVVPHNPVNVAYHGHQFNNGGTRANTGCGTNNTIITAGEKKNSGSSLPGSPSGMQHYQYSYSRTGGLVRDPALNQASTRIHLINHRLENSANTQATAGNILLGSKRANNPTHLHNVENYVIKALSASSQENATYQATIANATTLTDADIGGNVTYWDRSNTPSTTVLPAYHLTDGWLDKNGQVTRTPTTGSATKKIKHQNGTSSTVPVPDGYFVRPSIFLPQHLWLEYNVTANYGATPAFVQNNINHERTQNGGGLNPTNQVLENNIQHFETSWKDDAFPSSFTSNASYYIASWIPGSPYHQVNEAPETIQTDT</sequence>
<dbReference type="InterPro" id="IPR025295">
    <property type="entry name" value="eCIS_core_dom"/>
</dbReference>
<feature type="domain" description="eCIS core" evidence="2">
    <location>
        <begin position="106"/>
        <end position="171"/>
    </location>
</feature>
<protein>
    <recommendedName>
        <fullName evidence="2">eCIS core domain-containing protein</fullName>
    </recommendedName>
</protein>
<dbReference type="Proteomes" id="UP000001036">
    <property type="component" value="Chromosome"/>
</dbReference>
<dbReference type="HOGENOM" id="CLU_499402_0_0_6"/>